<name>A0A1I9SAQ7_9CAUD</name>
<sequence>MQPTQLECPEAPVKGYTHHLVPKSGVMVCQYCKKTAKEITSGKNAR</sequence>
<reference evidence="2" key="1">
    <citation type="submission" date="2016-08" db="EMBL/GenBank/DDBJ databases">
        <authorList>
            <person name="Seilhamer J.J."/>
        </authorList>
    </citation>
    <scope>NUCLEOTIDE SEQUENCE [LARGE SCALE GENOMIC DNA]</scope>
</reference>
<dbReference type="Proteomes" id="UP000224902">
    <property type="component" value="Segment"/>
</dbReference>
<gene>
    <name evidence="1" type="ORF">SEA_WEASELS2_285</name>
</gene>
<proteinExistence type="predicted"/>
<dbReference type="EMBL" id="KX774321">
    <property type="protein sequence ID" value="AOZ63863.1"/>
    <property type="molecule type" value="Genomic_DNA"/>
</dbReference>
<protein>
    <submittedName>
        <fullName evidence="1">Uncharacterized protein</fullName>
    </submittedName>
</protein>
<evidence type="ECO:0000313" key="1">
    <source>
        <dbReference type="EMBL" id="AOZ63863.1"/>
    </source>
</evidence>
<evidence type="ECO:0000313" key="2">
    <source>
        <dbReference type="Proteomes" id="UP000224902"/>
    </source>
</evidence>
<organism evidence="1 2">
    <name type="scientific">Rhodococcus phage Weasels2</name>
    <dbReference type="NCBI Taxonomy" id="1897437"/>
    <lineage>
        <taxon>Viruses</taxon>
        <taxon>Duplodnaviria</taxon>
        <taxon>Heunggongvirae</taxon>
        <taxon>Uroviricota</taxon>
        <taxon>Caudoviricetes</taxon>
        <taxon>Weaselvirus</taxon>
        <taxon>Weaselvirus weasel</taxon>
    </lineage>
</organism>
<accession>A0A1I9SAQ7</accession>
<keyword evidence="2" id="KW-1185">Reference proteome</keyword>